<dbReference type="KEGG" id="gmw:113513281"/>
<sequence>MSIERRMGPASTHVSRRLFAFITIFTGVICIFGGYMLGRMTHPELKHTNDVISTNLTIAADNLFKRAKRISPKAIHHNDPEKIQTKLSNIFNCGMECGTINKYNLVDYVKHSINYEVSIVIRLINNATSYLESLR</sequence>
<dbReference type="GeneID" id="113513281"/>
<keyword evidence="1" id="KW-0812">Transmembrane</keyword>
<keyword evidence="1" id="KW-1133">Transmembrane helix</keyword>
<dbReference type="OrthoDB" id="7386994at2759"/>
<dbReference type="AlphaFoldDB" id="A0A6J1WGE3"/>
<evidence type="ECO:0000313" key="3">
    <source>
        <dbReference type="RefSeq" id="XP_026753075.1"/>
    </source>
</evidence>
<dbReference type="InParanoid" id="A0A6J1WGE3"/>
<reference evidence="3" key="1">
    <citation type="submission" date="2025-08" db="UniProtKB">
        <authorList>
            <consortium name="RefSeq"/>
        </authorList>
    </citation>
    <scope>IDENTIFICATION</scope>
    <source>
        <tissue evidence="3">Whole larvae</tissue>
    </source>
</reference>
<name>A0A6J1WGE3_GALME</name>
<accession>A0A6J1WGE3</accession>
<feature type="transmembrane region" description="Helical" evidence="1">
    <location>
        <begin position="18"/>
        <end position="37"/>
    </location>
</feature>
<gene>
    <name evidence="3" type="primary">LOC113513281</name>
</gene>
<evidence type="ECO:0000313" key="2">
    <source>
        <dbReference type="Proteomes" id="UP001652740"/>
    </source>
</evidence>
<keyword evidence="1" id="KW-0472">Membrane</keyword>
<proteinExistence type="predicted"/>
<protein>
    <submittedName>
        <fullName evidence="3">Uncharacterized protein LOC113513281</fullName>
    </submittedName>
</protein>
<dbReference type="Proteomes" id="UP001652740">
    <property type="component" value="Unplaced"/>
</dbReference>
<keyword evidence="2" id="KW-1185">Reference proteome</keyword>
<dbReference type="RefSeq" id="XP_026753075.1">
    <property type="nucleotide sequence ID" value="XM_026897274.3"/>
</dbReference>
<organism evidence="2 3">
    <name type="scientific">Galleria mellonella</name>
    <name type="common">Greater wax moth</name>
    <dbReference type="NCBI Taxonomy" id="7137"/>
    <lineage>
        <taxon>Eukaryota</taxon>
        <taxon>Metazoa</taxon>
        <taxon>Ecdysozoa</taxon>
        <taxon>Arthropoda</taxon>
        <taxon>Hexapoda</taxon>
        <taxon>Insecta</taxon>
        <taxon>Pterygota</taxon>
        <taxon>Neoptera</taxon>
        <taxon>Endopterygota</taxon>
        <taxon>Lepidoptera</taxon>
        <taxon>Glossata</taxon>
        <taxon>Ditrysia</taxon>
        <taxon>Pyraloidea</taxon>
        <taxon>Pyralidae</taxon>
        <taxon>Galleriinae</taxon>
        <taxon>Galleria</taxon>
    </lineage>
</organism>
<evidence type="ECO:0000256" key="1">
    <source>
        <dbReference type="SAM" id="Phobius"/>
    </source>
</evidence>